<keyword evidence="3" id="KW-1185">Reference proteome</keyword>
<dbReference type="AlphaFoldDB" id="A0A5A7PQR3"/>
<name>A0A5A7PQR3_STRAF</name>
<dbReference type="EMBL" id="BKCP01004927">
    <property type="protein sequence ID" value="GER34627.1"/>
    <property type="molecule type" value="Genomic_DNA"/>
</dbReference>
<evidence type="ECO:0000256" key="1">
    <source>
        <dbReference type="SAM" id="MobiDB-lite"/>
    </source>
</evidence>
<feature type="region of interest" description="Disordered" evidence="1">
    <location>
        <begin position="44"/>
        <end position="77"/>
    </location>
</feature>
<evidence type="ECO:0000313" key="2">
    <source>
        <dbReference type="EMBL" id="GER34627.1"/>
    </source>
</evidence>
<reference evidence="3" key="1">
    <citation type="journal article" date="2019" name="Curr. Biol.">
        <title>Genome Sequence of Striga asiatica Provides Insight into the Evolution of Plant Parasitism.</title>
        <authorList>
            <person name="Yoshida S."/>
            <person name="Kim S."/>
            <person name="Wafula E.K."/>
            <person name="Tanskanen J."/>
            <person name="Kim Y.M."/>
            <person name="Honaas L."/>
            <person name="Yang Z."/>
            <person name="Spallek T."/>
            <person name="Conn C.E."/>
            <person name="Ichihashi Y."/>
            <person name="Cheong K."/>
            <person name="Cui S."/>
            <person name="Der J.P."/>
            <person name="Gundlach H."/>
            <person name="Jiao Y."/>
            <person name="Hori C."/>
            <person name="Ishida J.K."/>
            <person name="Kasahara H."/>
            <person name="Kiba T."/>
            <person name="Kim M.S."/>
            <person name="Koo N."/>
            <person name="Laohavisit A."/>
            <person name="Lee Y.H."/>
            <person name="Lumba S."/>
            <person name="McCourt P."/>
            <person name="Mortimer J.C."/>
            <person name="Mutuku J.M."/>
            <person name="Nomura T."/>
            <person name="Sasaki-Sekimoto Y."/>
            <person name="Seto Y."/>
            <person name="Wang Y."/>
            <person name="Wakatake T."/>
            <person name="Sakakibara H."/>
            <person name="Demura T."/>
            <person name="Yamaguchi S."/>
            <person name="Yoneyama K."/>
            <person name="Manabe R.I."/>
            <person name="Nelson D.C."/>
            <person name="Schulman A.H."/>
            <person name="Timko M.P."/>
            <person name="dePamphilis C.W."/>
            <person name="Choi D."/>
            <person name="Shirasu K."/>
        </authorList>
    </citation>
    <scope>NUCLEOTIDE SEQUENCE [LARGE SCALE GENOMIC DNA]</scope>
    <source>
        <strain evidence="3">cv. UVA1</strain>
    </source>
</reference>
<dbReference type="Proteomes" id="UP000325081">
    <property type="component" value="Unassembled WGS sequence"/>
</dbReference>
<feature type="compositionally biased region" description="Low complexity" evidence="1">
    <location>
        <begin position="56"/>
        <end position="67"/>
    </location>
</feature>
<accession>A0A5A7PQR3</accession>
<organism evidence="2 3">
    <name type="scientific">Striga asiatica</name>
    <name type="common">Asiatic witchweed</name>
    <name type="synonym">Buchnera asiatica</name>
    <dbReference type="NCBI Taxonomy" id="4170"/>
    <lineage>
        <taxon>Eukaryota</taxon>
        <taxon>Viridiplantae</taxon>
        <taxon>Streptophyta</taxon>
        <taxon>Embryophyta</taxon>
        <taxon>Tracheophyta</taxon>
        <taxon>Spermatophyta</taxon>
        <taxon>Magnoliopsida</taxon>
        <taxon>eudicotyledons</taxon>
        <taxon>Gunneridae</taxon>
        <taxon>Pentapetalae</taxon>
        <taxon>asterids</taxon>
        <taxon>lamiids</taxon>
        <taxon>Lamiales</taxon>
        <taxon>Orobanchaceae</taxon>
        <taxon>Buchnereae</taxon>
        <taxon>Striga</taxon>
    </lineage>
</organism>
<gene>
    <name evidence="2" type="ORF">STAS_10867</name>
</gene>
<proteinExistence type="predicted"/>
<comment type="caution">
    <text evidence="2">The sequence shown here is derived from an EMBL/GenBank/DDBJ whole genome shotgun (WGS) entry which is preliminary data.</text>
</comment>
<evidence type="ECO:0000313" key="3">
    <source>
        <dbReference type="Proteomes" id="UP000325081"/>
    </source>
</evidence>
<sequence length="145" mass="16799">MFARYNLLSSVTLILAFNEMKLRLVRHSHTHHFAVSRLRQSPLPGPWSQTLKKMSGRSSSSAAMGSSTGNTTRYEEPPKRLCRHLEEAHLLTSKTDKNPFRRYYRCAQRYRRKAHLTKTCRKIGIDVEEDRRDAGVKDVEVDGLR</sequence>
<protein>
    <submittedName>
        <fullName evidence="2">Zinc ion binding</fullName>
    </submittedName>
</protein>